<dbReference type="GO" id="GO:0005730">
    <property type="term" value="C:nucleolus"/>
    <property type="evidence" value="ECO:0007669"/>
    <property type="project" value="UniProtKB-SubCell"/>
</dbReference>
<gene>
    <name evidence="8" type="ORF">L195_g009346</name>
</gene>
<dbReference type="CDD" id="cd04178">
    <property type="entry name" value="Nucleostemin_like"/>
    <property type="match status" value="1"/>
</dbReference>
<keyword evidence="5" id="KW-0539">Nucleus</keyword>
<dbReference type="Gene3D" id="1.10.1580.10">
    <property type="match status" value="1"/>
</dbReference>
<keyword evidence="4" id="KW-0342">GTP-binding</keyword>
<dbReference type="GO" id="GO:0005525">
    <property type="term" value="F:GTP binding"/>
    <property type="evidence" value="ECO:0007669"/>
    <property type="project" value="UniProtKB-KW"/>
</dbReference>
<evidence type="ECO:0000313" key="8">
    <source>
        <dbReference type="EMBL" id="PNY12711.1"/>
    </source>
</evidence>
<name>A0A2K3PBP7_TRIPR</name>
<comment type="caution">
    <text evidence="8">The sequence shown here is derived from an EMBL/GenBank/DDBJ whole genome shotgun (WGS) entry which is preliminary data.</text>
</comment>
<dbReference type="OrthoDB" id="444945at2759"/>
<dbReference type="InterPro" id="IPR014813">
    <property type="entry name" value="Gnl3_N_dom"/>
</dbReference>
<feature type="compositionally biased region" description="Basic residues" evidence="6">
    <location>
        <begin position="533"/>
        <end position="546"/>
    </location>
</feature>
<dbReference type="InterPro" id="IPR050755">
    <property type="entry name" value="TRAFAC_YlqF/YawG_RiboMat"/>
</dbReference>
<feature type="region of interest" description="Disordered" evidence="6">
    <location>
        <begin position="1"/>
        <end position="59"/>
    </location>
</feature>
<feature type="domain" description="CP-type G" evidence="7">
    <location>
        <begin position="133"/>
        <end position="317"/>
    </location>
</feature>
<evidence type="ECO:0000256" key="3">
    <source>
        <dbReference type="ARBA" id="ARBA00023054"/>
    </source>
</evidence>
<dbReference type="Gene3D" id="3.40.50.300">
    <property type="entry name" value="P-loop containing nucleotide triphosphate hydrolases"/>
    <property type="match status" value="1"/>
</dbReference>
<dbReference type="GO" id="GO:0050793">
    <property type="term" value="P:regulation of developmental process"/>
    <property type="evidence" value="ECO:0007669"/>
    <property type="project" value="UniProtKB-ARBA"/>
</dbReference>
<organism evidence="8 9">
    <name type="scientific">Trifolium pratense</name>
    <name type="common">Red clover</name>
    <dbReference type="NCBI Taxonomy" id="57577"/>
    <lineage>
        <taxon>Eukaryota</taxon>
        <taxon>Viridiplantae</taxon>
        <taxon>Streptophyta</taxon>
        <taxon>Embryophyta</taxon>
        <taxon>Tracheophyta</taxon>
        <taxon>Spermatophyta</taxon>
        <taxon>Magnoliopsida</taxon>
        <taxon>eudicotyledons</taxon>
        <taxon>Gunneridae</taxon>
        <taxon>Pentapetalae</taxon>
        <taxon>rosids</taxon>
        <taxon>fabids</taxon>
        <taxon>Fabales</taxon>
        <taxon>Fabaceae</taxon>
        <taxon>Papilionoideae</taxon>
        <taxon>50 kb inversion clade</taxon>
        <taxon>NPAAA clade</taxon>
        <taxon>Hologalegina</taxon>
        <taxon>IRL clade</taxon>
        <taxon>Trifolieae</taxon>
        <taxon>Trifolium</taxon>
    </lineage>
</organism>
<dbReference type="PANTHER" id="PTHR11089">
    <property type="entry name" value="GTP-BINDING PROTEIN-RELATED"/>
    <property type="match status" value="1"/>
</dbReference>
<dbReference type="STRING" id="57577.A0A2K3PBP7"/>
<feature type="compositionally biased region" description="Acidic residues" evidence="6">
    <location>
        <begin position="574"/>
        <end position="587"/>
    </location>
</feature>
<feature type="region of interest" description="Disordered" evidence="6">
    <location>
        <begin position="79"/>
        <end position="112"/>
    </location>
</feature>
<dbReference type="PROSITE" id="PS51721">
    <property type="entry name" value="G_CP"/>
    <property type="match status" value="1"/>
</dbReference>
<feature type="region of interest" description="Disordered" evidence="6">
    <location>
        <begin position="469"/>
        <end position="600"/>
    </location>
</feature>
<dbReference type="Proteomes" id="UP000236291">
    <property type="component" value="Unassembled WGS sequence"/>
</dbReference>
<dbReference type="InterPro" id="IPR023179">
    <property type="entry name" value="GTP-bd_ortho_bundle_sf"/>
</dbReference>
<dbReference type="Pfam" id="PF01926">
    <property type="entry name" value="MMR_HSR1"/>
    <property type="match status" value="1"/>
</dbReference>
<dbReference type="Pfam" id="PF08701">
    <property type="entry name" value="GN3L_Grn1"/>
    <property type="match status" value="1"/>
</dbReference>
<evidence type="ECO:0000256" key="4">
    <source>
        <dbReference type="ARBA" id="ARBA00023134"/>
    </source>
</evidence>
<feature type="compositionally biased region" description="Basic residues" evidence="6">
    <location>
        <begin position="1"/>
        <end position="35"/>
    </location>
</feature>
<evidence type="ECO:0000256" key="2">
    <source>
        <dbReference type="ARBA" id="ARBA00022741"/>
    </source>
</evidence>
<evidence type="ECO:0000259" key="7">
    <source>
        <dbReference type="PROSITE" id="PS51721"/>
    </source>
</evidence>
<dbReference type="FunFam" id="1.10.1580.10:FF:000002">
    <property type="entry name" value="Guanine nucleotide-binding protein-like 3 (nucleolar)-like"/>
    <property type="match status" value="1"/>
</dbReference>
<protein>
    <submittedName>
        <fullName evidence="8">Guanine nucleotide-binding 3</fullName>
    </submittedName>
</protein>
<dbReference type="PRINTS" id="PR00326">
    <property type="entry name" value="GTP1OBG"/>
</dbReference>
<keyword evidence="3" id="KW-0175">Coiled coil</keyword>
<dbReference type="FunFam" id="3.40.50.300:FF:000571">
    <property type="entry name" value="Guanine nucleotide-binding protein-like NSN1"/>
    <property type="match status" value="1"/>
</dbReference>
<reference evidence="8 9" key="2">
    <citation type="journal article" date="2017" name="Front. Plant Sci.">
        <title>Gene Classification and Mining of Molecular Markers Useful in Red Clover (Trifolium pratense) Breeding.</title>
        <authorList>
            <person name="Istvanek J."/>
            <person name="Dluhosova J."/>
            <person name="Dluhos P."/>
            <person name="Patkova L."/>
            <person name="Nedelnik J."/>
            <person name="Repkova J."/>
        </authorList>
    </citation>
    <scope>NUCLEOTIDE SEQUENCE [LARGE SCALE GENOMIC DNA]</scope>
    <source>
        <strain evidence="9">cv. Tatra</strain>
        <tissue evidence="8">Young leaves</tissue>
    </source>
</reference>
<dbReference type="InterPro" id="IPR030378">
    <property type="entry name" value="G_CP_dom"/>
</dbReference>
<dbReference type="InterPro" id="IPR006073">
    <property type="entry name" value="GTP-bd"/>
</dbReference>
<dbReference type="AlphaFoldDB" id="A0A2K3PBP7"/>
<accession>A0A2K3PBP7</accession>
<evidence type="ECO:0000256" key="5">
    <source>
        <dbReference type="ARBA" id="ARBA00023242"/>
    </source>
</evidence>
<comment type="subcellular location">
    <subcellularLocation>
        <location evidence="1">Nucleus</location>
        <location evidence="1">Nucleolus</location>
    </subcellularLocation>
</comment>
<evidence type="ECO:0000313" key="9">
    <source>
        <dbReference type="Proteomes" id="UP000236291"/>
    </source>
</evidence>
<dbReference type="ExpressionAtlas" id="A0A2K3PBP7">
    <property type="expression patterns" value="baseline"/>
</dbReference>
<dbReference type="SUPFAM" id="SSF52540">
    <property type="entry name" value="P-loop containing nucleoside triphosphate hydrolases"/>
    <property type="match status" value="1"/>
</dbReference>
<reference evidence="8 9" key="1">
    <citation type="journal article" date="2014" name="Am. J. Bot.">
        <title>Genome assembly and annotation for red clover (Trifolium pratense; Fabaceae).</title>
        <authorList>
            <person name="Istvanek J."/>
            <person name="Jaros M."/>
            <person name="Krenek A."/>
            <person name="Repkova J."/>
        </authorList>
    </citation>
    <scope>NUCLEOTIDE SEQUENCE [LARGE SCALE GENOMIC DNA]</scope>
    <source>
        <strain evidence="9">cv. Tatra</strain>
        <tissue evidence="8">Young leaves</tissue>
    </source>
</reference>
<feature type="compositionally biased region" description="Polar residues" evidence="6">
    <location>
        <begin position="103"/>
        <end position="112"/>
    </location>
</feature>
<feature type="compositionally biased region" description="Basic and acidic residues" evidence="6">
    <location>
        <begin position="558"/>
        <end position="573"/>
    </location>
</feature>
<sequence>MVKKSKKSKSKRVPLKKKYKILRKVKEHNKKKTKEAKKLLQSGKKKVEKDPGIPNDWPFKEQELKALEARRERAIQELEQKKADRKERARKRKLGLPVDDDNSQSVETASLENTDNVPTVAKTRVDSSDRAFYKDLVKVIEASDVILEVLDARDPLGTRCVDIEKMVMKSGPDKRLVLLLNKIDLVPRESVEKWLKYLREELPTVAFKCSTQQQRSNLGWKSSKKVKPNNTLQLSDCLGAETLLKLLKNYSRSYEIKKSITVGLVGLPNVGKSSLINSLKRCHVVNVGATPGLTRSMQEVHLDKNVKLLDCPGVVMLKAQENNATVALKNCKRIEKLDDPVGPVKEILKLCPARVLVSLYKIPSFDSVDDFLQIVATVRGKLKKGGIVDIDSAARIVLHDWNEGKIPYYTMPPVRDQAEPSEAKIVSEFSKEFNIDEVYNSETSFIGNLKSTVDLDPVEVPSSCPLNFDETMLEDDEPVQLPKQDEVPGNMEDNDEDESMECDKDDVSKDKVKSASSKQNEKLYTADGILNPKIRRAEKKKKKKANKAGVSDPMDGDYDFKVDYFKKDTMDDESKSDDDNDGDDEQLNAEVPMSGVEVEE</sequence>
<keyword evidence="2" id="KW-0547">Nucleotide-binding</keyword>
<dbReference type="PANTHER" id="PTHR11089:SF30">
    <property type="entry name" value="GUANINE NUCLEOTIDE-BINDING PROTEIN-LIKE 3 HOMOLOG"/>
    <property type="match status" value="1"/>
</dbReference>
<dbReference type="GO" id="GO:0051239">
    <property type="term" value="P:regulation of multicellular organismal process"/>
    <property type="evidence" value="ECO:0007669"/>
    <property type="project" value="UniProtKB-ARBA"/>
</dbReference>
<feature type="compositionally biased region" description="Basic and acidic residues" evidence="6">
    <location>
        <begin position="501"/>
        <end position="513"/>
    </location>
</feature>
<evidence type="ECO:0000256" key="6">
    <source>
        <dbReference type="SAM" id="MobiDB-lite"/>
    </source>
</evidence>
<proteinExistence type="predicted"/>
<evidence type="ECO:0000256" key="1">
    <source>
        <dbReference type="ARBA" id="ARBA00004604"/>
    </source>
</evidence>
<dbReference type="InterPro" id="IPR027417">
    <property type="entry name" value="P-loop_NTPase"/>
</dbReference>
<dbReference type="EMBL" id="ASHM01005488">
    <property type="protein sequence ID" value="PNY12711.1"/>
    <property type="molecule type" value="Genomic_DNA"/>
</dbReference>